<sequence>MCRGATSRYQFDSDGSVRDMALKDLNKSSVTLHDLAVCPGGENDDYGCKGDHDKEKIGSEEPGIENKKEEDMTEGNDTKGMLVAGKVEVECVLE</sequence>
<dbReference type="EMBL" id="JBJUIK010000016">
    <property type="protein sequence ID" value="KAL3500440.1"/>
    <property type="molecule type" value="Genomic_DNA"/>
</dbReference>
<keyword evidence="3" id="KW-1185">Reference proteome</keyword>
<protein>
    <submittedName>
        <fullName evidence="2">Uncharacterized protein</fullName>
    </submittedName>
</protein>
<evidence type="ECO:0000256" key="1">
    <source>
        <dbReference type="SAM" id="MobiDB-lite"/>
    </source>
</evidence>
<organism evidence="2 3">
    <name type="scientific">Cinchona calisaya</name>
    <dbReference type="NCBI Taxonomy" id="153742"/>
    <lineage>
        <taxon>Eukaryota</taxon>
        <taxon>Viridiplantae</taxon>
        <taxon>Streptophyta</taxon>
        <taxon>Embryophyta</taxon>
        <taxon>Tracheophyta</taxon>
        <taxon>Spermatophyta</taxon>
        <taxon>Magnoliopsida</taxon>
        <taxon>eudicotyledons</taxon>
        <taxon>Gunneridae</taxon>
        <taxon>Pentapetalae</taxon>
        <taxon>asterids</taxon>
        <taxon>lamiids</taxon>
        <taxon>Gentianales</taxon>
        <taxon>Rubiaceae</taxon>
        <taxon>Cinchonoideae</taxon>
        <taxon>Cinchoneae</taxon>
        <taxon>Cinchona</taxon>
    </lineage>
</organism>
<feature type="compositionally biased region" description="Basic and acidic residues" evidence="1">
    <location>
        <begin position="48"/>
        <end position="70"/>
    </location>
</feature>
<accession>A0ABD2Y3Q6</accession>
<feature type="region of interest" description="Disordered" evidence="1">
    <location>
        <begin position="48"/>
        <end position="80"/>
    </location>
</feature>
<comment type="caution">
    <text evidence="2">The sequence shown here is derived from an EMBL/GenBank/DDBJ whole genome shotgun (WGS) entry which is preliminary data.</text>
</comment>
<dbReference type="AlphaFoldDB" id="A0ABD2Y3Q6"/>
<gene>
    <name evidence="2" type="ORF">ACH5RR_039533</name>
</gene>
<reference evidence="2 3" key="1">
    <citation type="submission" date="2024-11" db="EMBL/GenBank/DDBJ databases">
        <title>A near-complete genome assembly of Cinchona calisaya.</title>
        <authorList>
            <person name="Lian D.C."/>
            <person name="Zhao X.W."/>
            <person name="Wei L."/>
        </authorList>
    </citation>
    <scope>NUCLEOTIDE SEQUENCE [LARGE SCALE GENOMIC DNA]</scope>
    <source>
        <tissue evidence="2">Nenye</tissue>
    </source>
</reference>
<name>A0ABD2Y3Q6_9GENT</name>
<evidence type="ECO:0000313" key="2">
    <source>
        <dbReference type="EMBL" id="KAL3500440.1"/>
    </source>
</evidence>
<dbReference type="Proteomes" id="UP001630127">
    <property type="component" value="Unassembled WGS sequence"/>
</dbReference>
<evidence type="ECO:0000313" key="3">
    <source>
        <dbReference type="Proteomes" id="UP001630127"/>
    </source>
</evidence>
<proteinExistence type="predicted"/>